<dbReference type="HAMAP" id="MF_00315">
    <property type="entry name" value="DXP_synth"/>
    <property type="match status" value="1"/>
</dbReference>
<dbReference type="GO" id="GO:0015995">
    <property type="term" value="P:chlorophyll biosynthetic process"/>
    <property type="evidence" value="ECO:0007669"/>
    <property type="project" value="TreeGrafter"/>
</dbReference>
<feature type="domain" description="Transketolase-like pyrimidine-binding" evidence="13">
    <location>
        <begin position="392"/>
        <end position="561"/>
    </location>
</feature>
<dbReference type="Gene3D" id="3.40.50.920">
    <property type="match status" value="1"/>
</dbReference>
<dbReference type="FunFam" id="3.40.50.920:FF:000002">
    <property type="entry name" value="1-deoxy-D-xylulose-5-phosphate synthase"/>
    <property type="match status" value="1"/>
</dbReference>
<evidence type="ECO:0000256" key="2">
    <source>
        <dbReference type="ARBA" id="ARBA00001964"/>
    </source>
</evidence>
<dbReference type="GO" id="GO:0019288">
    <property type="term" value="P:isopentenyl diphosphate biosynthetic process, methylerythritol 4-phosphate pathway"/>
    <property type="evidence" value="ECO:0007669"/>
    <property type="project" value="UniProtKB-ARBA"/>
</dbReference>
<keyword evidence="9" id="KW-0460">Magnesium</keyword>
<dbReference type="PROSITE" id="PS00801">
    <property type="entry name" value="TRANSKETOLASE_1"/>
    <property type="match status" value="1"/>
</dbReference>
<keyword evidence="7" id="KW-0808">Transferase</keyword>
<dbReference type="PANTHER" id="PTHR43322">
    <property type="entry name" value="1-D-DEOXYXYLULOSE 5-PHOSPHATE SYNTHASE-RELATED"/>
    <property type="match status" value="1"/>
</dbReference>
<dbReference type="SMART" id="SM00861">
    <property type="entry name" value="Transket_pyr"/>
    <property type="match status" value="1"/>
</dbReference>
<comment type="subunit">
    <text evidence="5">Homodimer.</text>
</comment>
<evidence type="ECO:0000256" key="7">
    <source>
        <dbReference type="ARBA" id="ARBA00022679"/>
    </source>
</evidence>
<keyword evidence="10" id="KW-0784">Thiamine biosynthesis</keyword>
<evidence type="ECO:0000256" key="4">
    <source>
        <dbReference type="ARBA" id="ARBA00011081"/>
    </source>
</evidence>
<comment type="cofactor">
    <cofactor evidence="1">
        <name>Mg(2+)</name>
        <dbReference type="ChEBI" id="CHEBI:18420"/>
    </cofactor>
</comment>
<dbReference type="PANTHER" id="PTHR43322:SF5">
    <property type="entry name" value="1-DEOXY-D-XYLULOSE-5-PHOSPHATE SYNTHASE, CHLOROPLASTIC"/>
    <property type="match status" value="1"/>
</dbReference>
<keyword evidence="8" id="KW-0479">Metal-binding</keyword>
<gene>
    <name evidence="14" type="primary">DXS3</name>
</gene>
<dbReference type="SUPFAM" id="SSF52922">
    <property type="entry name" value="TK C-terminal domain-like"/>
    <property type="match status" value="1"/>
</dbReference>
<dbReference type="InterPro" id="IPR009014">
    <property type="entry name" value="Transketo_C/PFOR_II"/>
</dbReference>
<dbReference type="Gene3D" id="3.40.50.970">
    <property type="match status" value="2"/>
</dbReference>
<evidence type="ECO:0000256" key="3">
    <source>
        <dbReference type="ARBA" id="ARBA00004980"/>
    </source>
</evidence>
<organism evidence="14">
    <name type="scientific">Prunella vulgaris</name>
    <name type="common">Common selfheal</name>
    <dbReference type="NCBI Taxonomy" id="39358"/>
    <lineage>
        <taxon>Eukaryota</taxon>
        <taxon>Viridiplantae</taxon>
        <taxon>Streptophyta</taxon>
        <taxon>Embryophyta</taxon>
        <taxon>Tracheophyta</taxon>
        <taxon>Spermatophyta</taxon>
        <taxon>Magnoliopsida</taxon>
        <taxon>eudicotyledons</taxon>
        <taxon>Gunneridae</taxon>
        <taxon>Pentapetalae</taxon>
        <taxon>asterids</taxon>
        <taxon>lamiids</taxon>
        <taxon>Lamiales</taxon>
        <taxon>Lamiaceae</taxon>
        <taxon>Nepetoideae</taxon>
        <taxon>Mentheae</taxon>
        <taxon>Prunellinae</taxon>
        <taxon>Prunella</taxon>
    </lineage>
</organism>
<comment type="pathway">
    <text evidence="3">Metabolic intermediate biosynthesis; 1-deoxy-D-xylulose 5-phosphate biosynthesis; 1-deoxy-D-xylulose 5-phosphate from D-glyceraldehyde 3-phosphate and pyruvate: step 1/1.</text>
</comment>
<dbReference type="Pfam" id="PF02780">
    <property type="entry name" value="Transketolase_C"/>
    <property type="match status" value="1"/>
</dbReference>
<dbReference type="InterPro" id="IPR005475">
    <property type="entry name" value="Transketolase-like_Pyr-bd"/>
</dbReference>
<comment type="cofactor">
    <cofactor evidence="2">
        <name>thiamine diphosphate</name>
        <dbReference type="ChEBI" id="CHEBI:58937"/>
    </cofactor>
</comment>
<dbReference type="GO" id="GO:0009228">
    <property type="term" value="P:thiamine biosynthetic process"/>
    <property type="evidence" value="ECO:0007669"/>
    <property type="project" value="UniProtKB-KW"/>
</dbReference>
<dbReference type="NCBIfam" id="TIGR00204">
    <property type="entry name" value="dxs"/>
    <property type="match status" value="1"/>
</dbReference>
<dbReference type="Pfam" id="PF13292">
    <property type="entry name" value="DXP_synthase_N"/>
    <property type="match status" value="1"/>
</dbReference>
<evidence type="ECO:0000313" key="14">
    <source>
        <dbReference type="EMBL" id="QEV81814.1"/>
    </source>
</evidence>
<dbReference type="PROSITE" id="PS00802">
    <property type="entry name" value="TRANSKETOLASE_2"/>
    <property type="match status" value="1"/>
</dbReference>
<dbReference type="GO" id="GO:0046872">
    <property type="term" value="F:metal ion binding"/>
    <property type="evidence" value="ECO:0007669"/>
    <property type="project" value="UniProtKB-KW"/>
</dbReference>
<accession>A0A6B7L8T5</accession>
<dbReference type="Pfam" id="PF02779">
    <property type="entry name" value="Transket_pyr"/>
    <property type="match status" value="1"/>
</dbReference>
<dbReference type="GO" id="GO:0008661">
    <property type="term" value="F:1-deoxy-D-xylulose-5-phosphate synthase activity"/>
    <property type="evidence" value="ECO:0007669"/>
    <property type="project" value="UniProtKB-EC"/>
</dbReference>
<evidence type="ECO:0000256" key="11">
    <source>
        <dbReference type="ARBA" id="ARBA00023052"/>
    </source>
</evidence>
<evidence type="ECO:0000256" key="8">
    <source>
        <dbReference type="ARBA" id="ARBA00022723"/>
    </source>
</evidence>
<dbReference type="EMBL" id="MK272807">
    <property type="protein sequence ID" value="QEV81814.1"/>
    <property type="molecule type" value="mRNA"/>
</dbReference>
<dbReference type="UniPathway" id="UPA00064">
    <property type="reaction ID" value="UER00091"/>
</dbReference>
<dbReference type="SUPFAM" id="SSF52518">
    <property type="entry name" value="Thiamin diphosphate-binding fold (THDP-binding)"/>
    <property type="match status" value="2"/>
</dbReference>
<evidence type="ECO:0000256" key="1">
    <source>
        <dbReference type="ARBA" id="ARBA00001946"/>
    </source>
</evidence>
<evidence type="ECO:0000259" key="13">
    <source>
        <dbReference type="SMART" id="SM00861"/>
    </source>
</evidence>
<reference evidence="14" key="1">
    <citation type="submission" date="2018-12" db="EMBL/GenBank/DDBJ databases">
        <title>Transcriptomic Insight into Terpenoid Biosynthesis in Prunella vulgaris.</title>
        <authorList>
            <person name="Cui G."/>
            <person name="Zhang H."/>
            <person name="Jin B."/>
            <person name="Guo J."/>
            <person name="Bu J."/>
            <person name="Huang L."/>
        </authorList>
    </citation>
    <scope>NUCLEOTIDE SEQUENCE</scope>
    <source>
        <tissue evidence="14">Root</tissue>
    </source>
</reference>
<keyword evidence="12" id="KW-0414">Isoprene biosynthesis</keyword>
<evidence type="ECO:0000256" key="6">
    <source>
        <dbReference type="ARBA" id="ARBA00013150"/>
    </source>
</evidence>
<dbReference type="FunFam" id="3.40.50.970:FF:000005">
    <property type="entry name" value="1-deoxy-D-xylulose-5-phosphate synthase"/>
    <property type="match status" value="1"/>
</dbReference>
<evidence type="ECO:0000256" key="10">
    <source>
        <dbReference type="ARBA" id="ARBA00022977"/>
    </source>
</evidence>
<dbReference type="AlphaFoldDB" id="A0A6B7L8T5"/>
<evidence type="ECO:0000256" key="5">
    <source>
        <dbReference type="ARBA" id="ARBA00011738"/>
    </source>
</evidence>
<dbReference type="InterPro" id="IPR020826">
    <property type="entry name" value="Transketolase_BS"/>
</dbReference>
<dbReference type="EC" id="2.2.1.7" evidence="6"/>
<sequence>MVLSTFNFCGSLSKGVGADAQRPNNWLHGVNLQSHFPCKDNKAKRRLYGICASSSETGEYSSEKPPSPLLDSVNYPIHMKNLSPKDLQQLANELRSDLIFNVSKTGGHLGSGLGVIELTVALHYVFEAPQDRILWDVGHQSYPHKVLTGRRHRMATLRQTEGLSGFTKRSESEYDCFGAGHSSTTISAGLGMAVGRDLKGRRNHVVAVIGDGAMTAGQAYEAMNNAGYLDSDMIVILNDNNQVSLPTANLEGPAPPVGALSSALSRLQSNRPLRELREVAKGVAKKLGEPMHELAANVDEYSSGLISGSGSTLFEDLGMYYIGPVDGHNIDDLTTILTEVKNAKTTGPVLIHVVTEKGRGYSYAERASDKYHGVSKFDPGTGKQFKATAPTKTFTTYFAEALIAEAEADKDVVAIHAAMGGGTGLNLFEHRFPTRCFDVGIAEQHAVTFAAGLACEGIKPFCAIYSSFMQRAYDQARKRVAHDVDLQRLPVRFAMDRAGLVGADGPTHCGAFDVTFMACLPNMVVMAPSDEAELFHMVATAAAIDDRPCCFRYPRGNGVGVELPLGNKGVPLEVGKGRILIEGERVALLGYGAAVQSCLAVAALVKPHGLRLTVADARFCKPLDEALIRRLARTHDVLITVEEGSIGGFGSHVAHFMALDGLLDDKLKWRPLVLPDRYIDHGSPADQLEQAGLTASSIAATVFNMIGGWKARELLKMMSRNQSWIK</sequence>
<evidence type="ECO:0000256" key="12">
    <source>
        <dbReference type="ARBA" id="ARBA00023229"/>
    </source>
</evidence>
<evidence type="ECO:0000256" key="9">
    <source>
        <dbReference type="ARBA" id="ARBA00022842"/>
    </source>
</evidence>
<name>A0A6B7L8T5_PRUVU</name>
<protein>
    <recommendedName>
        <fullName evidence="6">1-deoxy-D-xylulose-5-phosphate synthase</fullName>
        <ecNumber evidence="6">2.2.1.7</ecNumber>
    </recommendedName>
</protein>
<keyword evidence="11" id="KW-0786">Thiamine pyrophosphate</keyword>
<proteinExistence type="evidence at transcript level"/>
<dbReference type="NCBIfam" id="NF003933">
    <property type="entry name" value="PRK05444.2-2"/>
    <property type="match status" value="1"/>
</dbReference>
<dbReference type="CDD" id="cd07033">
    <property type="entry name" value="TPP_PYR_DXS_TK_like"/>
    <property type="match status" value="1"/>
</dbReference>
<dbReference type="InterPro" id="IPR005477">
    <property type="entry name" value="Dxylulose-5-P_synthase"/>
</dbReference>
<dbReference type="GO" id="GO:0009507">
    <property type="term" value="C:chloroplast"/>
    <property type="evidence" value="ECO:0007669"/>
    <property type="project" value="TreeGrafter"/>
</dbReference>
<dbReference type="InterPro" id="IPR049557">
    <property type="entry name" value="Transketolase_CS"/>
</dbReference>
<dbReference type="InterPro" id="IPR033248">
    <property type="entry name" value="Transketolase_C"/>
</dbReference>
<comment type="similarity">
    <text evidence="4">Belongs to the transketolase family. DXPS subfamily.</text>
</comment>
<dbReference type="CDD" id="cd02007">
    <property type="entry name" value="TPP_DXS"/>
    <property type="match status" value="1"/>
</dbReference>
<dbReference type="GO" id="GO:0016114">
    <property type="term" value="P:terpenoid biosynthetic process"/>
    <property type="evidence" value="ECO:0007669"/>
    <property type="project" value="InterPro"/>
</dbReference>
<dbReference type="InterPro" id="IPR029061">
    <property type="entry name" value="THDP-binding"/>
</dbReference>